<evidence type="ECO:0000259" key="6">
    <source>
        <dbReference type="PROSITE" id="PS50848"/>
    </source>
</evidence>
<evidence type="ECO:0000256" key="2">
    <source>
        <dbReference type="ARBA" id="ARBA00022692"/>
    </source>
</evidence>
<dbReference type="InterPro" id="IPR019498">
    <property type="entry name" value="MENTAL"/>
</dbReference>
<organism evidence="8 9">
    <name type="scientific">Mytilus galloprovincialis</name>
    <name type="common">Mediterranean mussel</name>
    <dbReference type="NCBI Taxonomy" id="29158"/>
    <lineage>
        <taxon>Eukaryota</taxon>
        <taxon>Metazoa</taxon>
        <taxon>Spiralia</taxon>
        <taxon>Lophotrochozoa</taxon>
        <taxon>Mollusca</taxon>
        <taxon>Bivalvia</taxon>
        <taxon>Autobranchia</taxon>
        <taxon>Pteriomorphia</taxon>
        <taxon>Mytilida</taxon>
        <taxon>Mytiloidea</taxon>
        <taxon>Mytilidae</taxon>
        <taxon>Mytilinae</taxon>
        <taxon>Mytilus</taxon>
    </lineage>
</organism>
<accession>A0A8B6H9K5</accession>
<keyword evidence="9" id="KW-1185">Reference proteome</keyword>
<evidence type="ECO:0000256" key="3">
    <source>
        <dbReference type="ARBA" id="ARBA00023136"/>
    </source>
</evidence>
<dbReference type="InterPro" id="IPR051869">
    <property type="entry name" value="STARD3"/>
</dbReference>
<proteinExistence type="predicted"/>
<dbReference type="EMBL" id="UYJE01009784">
    <property type="protein sequence ID" value="VDI76721.1"/>
    <property type="molecule type" value="Genomic_DNA"/>
</dbReference>
<dbReference type="GO" id="GO:0005765">
    <property type="term" value="C:lysosomal membrane"/>
    <property type="evidence" value="ECO:0007669"/>
    <property type="project" value="TreeGrafter"/>
</dbReference>
<dbReference type="GO" id="GO:0031902">
    <property type="term" value="C:late endosome membrane"/>
    <property type="evidence" value="ECO:0007669"/>
    <property type="project" value="TreeGrafter"/>
</dbReference>
<evidence type="ECO:0000256" key="5">
    <source>
        <dbReference type="SAM" id="Phobius"/>
    </source>
</evidence>
<dbReference type="InterPro" id="IPR002913">
    <property type="entry name" value="START_lipid-bd_dom"/>
</dbReference>
<dbReference type="SMART" id="SM00234">
    <property type="entry name" value="START"/>
    <property type="match status" value="1"/>
</dbReference>
<evidence type="ECO:0000313" key="8">
    <source>
        <dbReference type="EMBL" id="VDI76721.1"/>
    </source>
</evidence>
<evidence type="ECO:0000259" key="7">
    <source>
        <dbReference type="PROSITE" id="PS51439"/>
    </source>
</evidence>
<evidence type="ECO:0000313" key="9">
    <source>
        <dbReference type="Proteomes" id="UP000596742"/>
    </source>
</evidence>
<feature type="transmembrane region" description="Helical" evidence="5">
    <location>
        <begin position="177"/>
        <end position="198"/>
    </location>
</feature>
<dbReference type="Pfam" id="PF10457">
    <property type="entry name" value="MENTAL"/>
    <property type="match status" value="1"/>
</dbReference>
<feature type="region of interest" description="Disordered" evidence="4">
    <location>
        <begin position="1"/>
        <end position="20"/>
    </location>
</feature>
<dbReference type="PANTHER" id="PTHR46121:SF4">
    <property type="entry name" value="STEROIDOGENIC ACUTE REGULATORY PROTEIN-LIKE"/>
    <property type="match status" value="1"/>
</dbReference>
<dbReference type="PROSITE" id="PS50848">
    <property type="entry name" value="START"/>
    <property type="match status" value="1"/>
</dbReference>
<evidence type="ECO:0000256" key="1">
    <source>
        <dbReference type="ARBA" id="ARBA00004141"/>
    </source>
</evidence>
<dbReference type="Proteomes" id="UP000596742">
    <property type="component" value="Unassembled WGS sequence"/>
</dbReference>
<comment type="subcellular location">
    <subcellularLocation>
        <location evidence="1">Membrane</location>
        <topology evidence="1">Multi-pass membrane protein</topology>
    </subcellularLocation>
</comment>
<dbReference type="GO" id="GO:0005789">
    <property type="term" value="C:endoplasmic reticulum membrane"/>
    <property type="evidence" value="ECO:0007669"/>
    <property type="project" value="TreeGrafter"/>
</dbReference>
<protein>
    <recommendedName>
        <fullName evidence="10">STARD3</fullName>
    </recommendedName>
</protein>
<feature type="domain" description="MENTAL" evidence="7">
    <location>
        <begin position="67"/>
        <end position="246"/>
    </location>
</feature>
<dbReference type="SUPFAM" id="SSF55961">
    <property type="entry name" value="Bet v1-like"/>
    <property type="match status" value="1"/>
</dbReference>
<keyword evidence="5" id="KW-1133">Transmembrane helix</keyword>
<comment type="caution">
    <text evidence="8">The sequence shown here is derived from an EMBL/GenBank/DDBJ whole genome shotgun (WGS) entry which is preliminary data.</text>
</comment>
<feature type="region of interest" description="Disordered" evidence="4">
    <location>
        <begin position="238"/>
        <end position="267"/>
    </location>
</feature>
<gene>
    <name evidence="8" type="ORF">MGAL_10B063250</name>
</gene>
<dbReference type="AlphaFoldDB" id="A0A8B6H9K5"/>
<dbReference type="Pfam" id="PF01852">
    <property type="entry name" value="START"/>
    <property type="match status" value="1"/>
</dbReference>
<feature type="transmembrane region" description="Helical" evidence="5">
    <location>
        <begin position="149"/>
        <end position="171"/>
    </location>
</feature>
<keyword evidence="2 5" id="KW-0812">Transmembrane</keyword>
<feature type="compositionally biased region" description="Acidic residues" evidence="4">
    <location>
        <begin position="1"/>
        <end position="11"/>
    </location>
</feature>
<dbReference type="InterPro" id="IPR023393">
    <property type="entry name" value="START-like_dom_sf"/>
</dbReference>
<dbReference type="InterPro" id="IPR000799">
    <property type="entry name" value="StAR-like"/>
</dbReference>
<name>A0A8B6H9K5_MYTGA</name>
<sequence>MMSVNMEEEDMVQAGRTRDSQAKEAARIIYESSGQPIRQSSYSPNYVPNGVNSSNSDSWMQGGMLQMSAVRRTFCLLVTFDIGLIFIIWVIYTQLLPTSGVDNRWDQFIDQVQRYDINKSLFDIVMLSTVRLTLLLLAYALFRINHWWMIAITTTLSCTFLLAKCFVFNFADTEHDNALGYVLLIVSFSMAWVETWFLDFKVLPSEKKARKKVTMGQHDERSPLLGDVEGQRHGREYAEYYSPENSDESDTDVERSEGTRGHSRQASHSSVNSFISFREQEYIQLGDELMDIVWEMHQTKDGWKLEKGDNPEDGIVHSIYNKKIKRKVYRLQSEVDFRAQYLWEECAYQLEENSHWNPTCVESRVLQAINENTDIAYTIAAEAAGGIVAARDFVNLRRWGERNGQYLSLVTHTTFSGMPHQKKYVRGENGPGGFLFVPIPNEQHKCQFLWYLNTNLKGWLPQQAIDVGLTGVMLDYLKYLRIHIEDLKNREKS</sequence>
<dbReference type="Gene3D" id="3.30.530.20">
    <property type="match status" value="1"/>
</dbReference>
<dbReference type="GO" id="GO:0008289">
    <property type="term" value="F:lipid binding"/>
    <property type="evidence" value="ECO:0007669"/>
    <property type="project" value="InterPro"/>
</dbReference>
<dbReference type="PROSITE" id="PS51439">
    <property type="entry name" value="MENTAL"/>
    <property type="match status" value="1"/>
</dbReference>
<evidence type="ECO:0000256" key="4">
    <source>
        <dbReference type="SAM" id="MobiDB-lite"/>
    </source>
</evidence>
<dbReference type="GO" id="GO:0140284">
    <property type="term" value="C:endoplasmic reticulum-endosome membrane contact site"/>
    <property type="evidence" value="ECO:0007669"/>
    <property type="project" value="TreeGrafter"/>
</dbReference>
<feature type="domain" description="START" evidence="6">
    <location>
        <begin position="287"/>
        <end position="489"/>
    </location>
</feature>
<dbReference type="PRINTS" id="PR00978">
    <property type="entry name" value="STARPROTEIN"/>
</dbReference>
<dbReference type="PANTHER" id="PTHR46121">
    <property type="entry name" value="STEROIDOGENIC ACUTE REGULATORY PROTEIN-LIKE"/>
    <property type="match status" value="1"/>
</dbReference>
<evidence type="ECO:0008006" key="10">
    <source>
        <dbReference type="Google" id="ProtNLM"/>
    </source>
</evidence>
<dbReference type="OrthoDB" id="74575at2759"/>
<keyword evidence="3 5" id="KW-0472">Membrane</keyword>
<feature type="transmembrane region" description="Helical" evidence="5">
    <location>
        <begin position="74"/>
        <end position="92"/>
    </location>
</feature>
<dbReference type="GO" id="GO:0099044">
    <property type="term" value="P:vesicle tethering to endoplasmic reticulum"/>
    <property type="evidence" value="ECO:0007669"/>
    <property type="project" value="TreeGrafter"/>
</dbReference>
<reference evidence="8" key="1">
    <citation type="submission" date="2018-11" db="EMBL/GenBank/DDBJ databases">
        <authorList>
            <person name="Alioto T."/>
            <person name="Alioto T."/>
        </authorList>
    </citation>
    <scope>NUCLEOTIDE SEQUENCE</scope>
</reference>